<accession>W4M4W8</accession>
<dbReference type="Gene3D" id="3.30.1050.10">
    <property type="entry name" value="SCP2 sterol-binding domain"/>
    <property type="match status" value="1"/>
</dbReference>
<sequence>YLAKQRDVYKYLHDQTVRLINYGLKATEIAEQLTMPQSLENEWPVRGYYGTLSHNAKSVYQRYIGWYDANPAHLNPLPPSERGAKLIAYMGGEAAAIAKAREDFAGGEYRWVAEIMSEIIFANPANPEARHLAADALEQLGYQAESATWRNAYLQGAYELRNGIPQNLMRAPISADVVRTLTIPLFFDYLAVRLNGLKAEGKHIVINWVFPDLAERYVLNLENCALTYLAGRTADNAHVTVTLARPVLSQLVLQQTTLTDAIHEDTIALDGDGGKLSELFELIDEFRFMFPILEPRQAS</sequence>
<proteinExistence type="predicted"/>
<dbReference type="PANTHER" id="PTHR43223:SF1">
    <property type="entry name" value="ALKYL_ARYL-SULFATASE BDS1"/>
    <property type="match status" value="1"/>
</dbReference>
<dbReference type="InterPro" id="IPR029229">
    <property type="entry name" value="Alkyl_sulf_C"/>
</dbReference>
<dbReference type="EMBL" id="AZHX01001006">
    <property type="protein sequence ID" value="ETX05245.1"/>
    <property type="molecule type" value="Genomic_DNA"/>
</dbReference>
<keyword evidence="3" id="KW-0862">Zinc</keyword>
<feature type="domain" description="Alkyl sulfatase C-terminal" evidence="5">
    <location>
        <begin position="173"/>
        <end position="295"/>
    </location>
</feature>
<dbReference type="Pfam" id="PF14864">
    <property type="entry name" value="Alkyl_sulf_C"/>
    <property type="match status" value="1"/>
</dbReference>
<dbReference type="Proteomes" id="UP000019140">
    <property type="component" value="Unassembled WGS sequence"/>
</dbReference>
<dbReference type="InterPro" id="IPR038536">
    <property type="entry name" value="Alkyl/aryl-sulf_dimr_sf"/>
</dbReference>
<evidence type="ECO:0000259" key="4">
    <source>
        <dbReference type="Pfam" id="PF14863"/>
    </source>
</evidence>
<dbReference type="HOGENOM" id="CLU_929064_0_0_7"/>
<evidence type="ECO:0000256" key="1">
    <source>
        <dbReference type="ARBA" id="ARBA00022723"/>
    </source>
</evidence>
<dbReference type="InterPro" id="IPR036866">
    <property type="entry name" value="RibonucZ/Hydroxyglut_hydro"/>
</dbReference>
<evidence type="ECO:0000259" key="5">
    <source>
        <dbReference type="Pfam" id="PF14864"/>
    </source>
</evidence>
<dbReference type="PATRIC" id="fig|1429439.4.peg.4097"/>
<dbReference type="InterPro" id="IPR052195">
    <property type="entry name" value="Bact_Alkyl/Aryl-Sulfatase"/>
</dbReference>
<reference evidence="6 7" key="1">
    <citation type="journal article" date="2014" name="Nature">
        <title>An environmental bacterial taxon with a large and distinct metabolic repertoire.</title>
        <authorList>
            <person name="Wilson M.C."/>
            <person name="Mori T."/>
            <person name="Ruckert C."/>
            <person name="Uria A.R."/>
            <person name="Helf M.J."/>
            <person name="Takada K."/>
            <person name="Gernert C."/>
            <person name="Steffens U.A."/>
            <person name="Heycke N."/>
            <person name="Schmitt S."/>
            <person name="Rinke C."/>
            <person name="Helfrich E.J."/>
            <person name="Brachmann A.O."/>
            <person name="Gurgui C."/>
            <person name="Wakimoto T."/>
            <person name="Kracht M."/>
            <person name="Crusemann M."/>
            <person name="Hentschel U."/>
            <person name="Abe I."/>
            <person name="Matsunaga S."/>
            <person name="Kalinowski J."/>
            <person name="Takeyama H."/>
            <person name="Piel J."/>
        </authorList>
    </citation>
    <scope>NUCLEOTIDE SEQUENCE [LARGE SCALE GENOMIC DNA]</scope>
    <source>
        <strain evidence="7">TSY2</strain>
    </source>
</reference>
<gene>
    <name evidence="6" type="ORF">ETSY2_24135</name>
</gene>
<feature type="non-terminal residue" evidence="6">
    <location>
        <position position="1"/>
    </location>
</feature>
<dbReference type="SUPFAM" id="SSF56281">
    <property type="entry name" value="Metallo-hydrolase/oxidoreductase"/>
    <property type="match status" value="1"/>
</dbReference>
<dbReference type="SUPFAM" id="SSF55718">
    <property type="entry name" value="SCP-like"/>
    <property type="match status" value="1"/>
</dbReference>
<dbReference type="PANTHER" id="PTHR43223">
    <property type="entry name" value="ALKYL/ARYL-SULFATASE"/>
    <property type="match status" value="1"/>
</dbReference>
<dbReference type="GO" id="GO:0046872">
    <property type="term" value="F:metal ion binding"/>
    <property type="evidence" value="ECO:0007669"/>
    <property type="project" value="UniProtKB-KW"/>
</dbReference>
<organism evidence="6 7">
    <name type="scientific">Candidatus Entotheonella gemina</name>
    <dbReference type="NCBI Taxonomy" id="1429439"/>
    <lineage>
        <taxon>Bacteria</taxon>
        <taxon>Pseudomonadati</taxon>
        <taxon>Nitrospinota/Tectimicrobiota group</taxon>
        <taxon>Candidatus Tectimicrobiota</taxon>
        <taxon>Candidatus Entotheonellia</taxon>
        <taxon>Candidatus Entotheonellales</taxon>
        <taxon>Candidatus Entotheonellaceae</taxon>
        <taxon>Candidatus Entotheonella</taxon>
    </lineage>
</organism>
<dbReference type="Gene3D" id="1.25.40.880">
    <property type="entry name" value="Alkyl sulfatase, dimerisation domain"/>
    <property type="match status" value="1"/>
</dbReference>
<dbReference type="GO" id="GO:0018909">
    <property type="term" value="P:dodecyl sulfate metabolic process"/>
    <property type="evidence" value="ECO:0007669"/>
    <property type="project" value="TreeGrafter"/>
</dbReference>
<dbReference type="InterPro" id="IPR036527">
    <property type="entry name" value="SCP2_sterol-bd_dom_sf"/>
</dbReference>
<dbReference type="InterPro" id="IPR029228">
    <property type="entry name" value="Alkyl_sulf_dimr"/>
</dbReference>
<comment type="caution">
    <text evidence="6">The sequence shown here is derived from an EMBL/GenBank/DDBJ whole genome shotgun (WGS) entry which is preliminary data.</text>
</comment>
<evidence type="ECO:0008006" key="8">
    <source>
        <dbReference type="Google" id="ProtNLM"/>
    </source>
</evidence>
<evidence type="ECO:0000313" key="6">
    <source>
        <dbReference type="EMBL" id="ETX05245.1"/>
    </source>
</evidence>
<dbReference type="Pfam" id="PF14863">
    <property type="entry name" value="Alkyl_sulf_dimr"/>
    <property type="match status" value="1"/>
</dbReference>
<dbReference type="FunFam" id="1.25.40.880:FF:000001">
    <property type="entry name" value="SDS hydrolase SdsA1"/>
    <property type="match status" value="1"/>
</dbReference>
<evidence type="ECO:0000256" key="3">
    <source>
        <dbReference type="ARBA" id="ARBA00022833"/>
    </source>
</evidence>
<keyword evidence="1" id="KW-0479">Metal-binding</keyword>
<dbReference type="GO" id="GO:0018741">
    <property type="term" value="F:linear primary-alkylsulfatase activity"/>
    <property type="evidence" value="ECO:0007669"/>
    <property type="project" value="TreeGrafter"/>
</dbReference>
<feature type="domain" description="Alkyl sulfatase dimerisation" evidence="4">
    <location>
        <begin position="27"/>
        <end position="163"/>
    </location>
</feature>
<evidence type="ECO:0000313" key="7">
    <source>
        <dbReference type="Proteomes" id="UP000019140"/>
    </source>
</evidence>
<dbReference type="AlphaFoldDB" id="W4M4W8"/>
<keyword evidence="2" id="KW-0378">Hydrolase</keyword>
<evidence type="ECO:0000256" key="2">
    <source>
        <dbReference type="ARBA" id="ARBA00022801"/>
    </source>
</evidence>
<keyword evidence="7" id="KW-1185">Reference proteome</keyword>
<protein>
    <recommendedName>
        <fullName evidence="8">Alkyl sulfatase dimerisation domain-containing protein</fullName>
    </recommendedName>
</protein>
<dbReference type="GO" id="GO:0046983">
    <property type="term" value="F:protein dimerization activity"/>
    <property type="evidence" value="ECO:0007669"/>
    <property type="project" value="InterPro"/>
</dbReference>
<name>W4M4W8_9BACT</name>